<dbReference type="InterPro" id="IPR012910">
    <property type="entry name" value="Plug_dom"/>
</dbReference>
<feature type="chain" id="PRO_5045991222" evidence="14">
    <location>
        <begin position="23"/>
        <end position="952"/>
    </location>
</feature>
<keyword evidence="3 12" id="KW-1134">Transmembrane beta strand</keyword>
<evidence type="ECO:0000256" key="11">
    <source>
        <dbReference type="ARBA" id="ARBA00023237"/>
    </source>
</evidence>
<keyword evidence="9 13" id="KW-0798">TonB box</keyword>
<dbReference type="PANTHER" id="PTHR32552:SF89">
    <property type="entry name" value="CATECHOLATE SIDEROPHORE RECEPTOR FIU"/>
    <property type="match status" value="1"/>
</dbReference>
<evidence type="ECO:0000313" key="18">
    <source>
        <dbReference type="Proteomes" id="UP000607435"/>
    </source>
</evidence>
<dbReference type="SUPFAM" id="SSF56935">
    <property type="entry name" value="Porins"/>
    <property type="match status" value="1"/>
</dbReference>
<name>A0ABR6Y0P8_9FLAO</name>
<comment type="caution">
    <text evidence="17">The sequence shown here is derived from an EMBL/GenBank/DDBJ whole genome shotgun (WGS) entry which is preliminary data.</text>
</comment>
<keyword evidence="4" id="KW-0410">Iron transport</keyword>
<keyword evidence="18" id="KW-1185">Reference proteome</keyword>
<evidence type="ECO:0000256" key="1">
    <source>
        <dbReference type="ARBA" id="ARBA00004571"/>
    </source>
</evidence>
<dbReference type="EMBL" id="JACOME010000002">
    <property type="protein sequence ID" value="MBC3846311.1"/>
    <property type="molecule type" value="Genomic_DNA"/>
</dbReference>
<evidence type="ECO:0000256" key="13">
    <source>
        <dbReference type="RuleBase" id="RU003357"/>
    </source>
</evidence>
<dbReference type="PROSITE" id="PS52016">
    <property type="entry name" value="TONB_DEPENDENT_REC_3"/>
    <property type="match status" value="1"/>
</dbReference>
<keyword evidence="10 12" id="KW-0472">Membrane</keyword>
<feature type="signal peptide" evidence="14">
    <location>
        <begin position="1"/>
        <end position="22"/>
    </location>
</feature>
<keyword evidence="11 12" id="KW-0998">Cell outer membrane</keyword>
<evidence type="ECO:0000256" key="12">
    <source>
        <dbReference type="PROSITE-ProRule" id="PRU01360"/>
    </source>
</evidence>
<dbReference type="InterPro" id="IPR036942">
    <property type="entry name" value="Beta-barrel_TonB_sf"/>
</dbReference>
<dbReference type="SUPFAM" id="SSF49464">
    <property type="entry name" value="Carboxypeptidase regulatory domain-like"/>
    <property type="match status" value="1"/>
</dbReference>
<dbReference type="Pfam" id="PF00593">
    <property type="entry name" value="TonB_dep_Rec_b-barrel"/>
    <property type="match status" value="1"/>
</dbReference>
<evidence type="ECO:0000256" key="3">
    <source>
        <dbReference type="ARBA" id="ARBA00022452"/>
    </source>
</evidence>
<keyword evidence="6 14" id="KW-0732">Signal</keyword>
<evidence type="ECO:0000256" key="2">
    <source>
        <dbReference type="ARBA" id="ARBA00022448"/>
    </source>
</evidence>
<feature type="domain" description="TonB-dependent receptor plug" evidence="16">
    <location>
        <begin position="120"/>
        <end position="233"/>
    </location>
</feature>
<keyword evidence="8" id="KW-0406">Ion transport</keyword>
<comment type="subcellular location">
    <subcellularLocation>
        <location evidence="1 12">Cell outer membrane</location>
        <topology evidence="1 12">Multi-pass membrane protein</topology>
    </subcellularLocation>
</comment>
<evidence type="ECO:0000259" key="15">
    <source>
        <dbReference type="Pfam" id="PF00593"/>
    </source>
</evidence>
<dbReference type="Proteomes" id="UP000607435">
    <property type="component" value="Unassembled WGS sequence"/>
</dbReference>
<keyword evidence="17" id="KW-0675">Receptor</keyword>
<keyword evidence="7" id="KW-0408">Iron</keyword>
<evidence type="ECO:0000259" key="16">
    <source>
        <dbReference type="Pfam" id="PF07715"/>
    </source>
</evidence>
<feature type="domain" description="TonB-dependent receptor-like beta-barrel" evidence="15">
    <location>
        <begin position="398"/>
        <end position="897"/>
    </location>
</feature>
<evidence type="ECO:0000256" key="10">
    <source>
        <dbReference type="ARBA" id="ARBA00023136"/>
    </source>
</evidence>
<dbReference type="InterPro" id="IPR037066">
    <property type="entry name" value="Plug_dom_sf"/>
</dbReference>
<protein>
    <submittedName>
        <fullName evidence="17">TonB-dependent receptor</fullName>
    </submittedName>
</protein>
<organism evidence="17 18">
    <name type="scientific">Winogradskyella echinorum</name>
    <dbReference type="NCBI Taxonomy" id="538189"/>
    <lineage>
        <taxon>Bacteria</taxon>
        <taxon>Pseudomonadati</taxon>
        <taxon>Bacteroidota</taxon>
        <taxon>Flavobacteriia</taxon>
        <taxon>Flavobacteriales</taxon>
        <taxon>Flavobacteriaceae</taxon>
        <taxon>Winogradskyella</taxon>
    </lineage>
</organism>
<evidence type="ECO:0000256" key="7">
    <source>
        <dbReference type="ARBA" id="ARBA00023004"/>
    </source>
</evidence>
<keyword evidence="2 12" id="KW-0813">Transport</keyword>
<dbReference type="Gene3D" id="2.60.40.1120">
    <property type="entry name" value="Carboxypeptidase-like, regulatory domain"/>
    <property type="match status" value="1"/>
</dbReference>
<evidence type="ECO:0000256" key="6">
    <source>
        <dbReference type="ARBA" id="ARBA00022729"/>
    </source>
</evidence>
<dbReference type="RefSeq" id="WP_186845435.1">
    <property type="nucleotide sequence ID" value="NZ_JACOME010000002.1"/>
</dbReference>
<evidence type="ECO:0000256" key="9">
    <source>
        <dbReference type="ARBA" id="ARBA00023077"/>
    </source>
</evidence>
<evidence type="ECO:0000313" key="17">
    <source>
        <dbReference type="EMBL" id="MBC3846311.1"/>
    </source>
</evidence>
<dbReference type="InterPro" id="IPR010917">
    <property type="entry name" value="TonB_rcpt_CS"/>
</dbReference>
<evidence type="ECO:0000256" key="5">
    <source>
        <dbReference type="ARBA" id="ARBA00022692"/>
    </source>
</evidence>
<dbReference type="PANTHER" id="PTHR32552">
    <property type="entry name" value="FERRICHROME IRON RECEPTOR-RELATED"/>
    <property type="match status" value="1"/>
</dbReference>
<reference evidence="17 18" key="1">
    <citation type="submission" date="2020-08" db="EMBL/GenBank/DDBJ databases">
        <title>Winogradskyella ouciana sp. nov., isolated from the hadal seawater of the Mariana Trench.</title>
        <authorList>
            <person name="He X."/>
        </authorList>
    </citation>
    <scope>NUCLEOTIDE SEQUENCE [LARGE SCALE GENOMIC DNA]</scope>
    <source>
        <strain evidence="17 18">KCTC 22026</strain>
    </source>
</reference>
<dbReference type="Pfam" id="PF13715">
    <property type="entry name" value="CarbopepD_reg_2"/>
    <property type="match status" value="1"/>
</dbReference>
<comment type="similarity">
    <text evidence="12 13">Belongs to the TonB-dependent receptor family.</text>
</comment>
<keyword evidence="5 12" id="KW-0812">Transmembrane</keyword>
<dbReference type="Gene3D" id="2.40.170.20">
    <property type="entry name" value="TonB-dependent receptor, beta-barrel domain"/>
    <property type="match status" value="1"/>
</dbReference>
<evidence type="ECO:0000256" key="4">
    <source>
        <dbReference type="ARBA" id="ARBA00022496"/>
    </source>
</evidence>
<dbReference type="InterPro" id="IPR039426">
    <property type="entry name" value="TonB-dep_rcpt-like"/>
</dbReference>
<proteinExistence type="inferred from homology"/>
<dbReference type="InterPro" id="IPR008969">
    <property type="entry name" value="CarboxyPept-like_regulatory"/>
</dbReference>
<dbReference type="Pfam" id="PF07715">
    <property type="entry name" value="Plug"/>
    <property type="match status" value="1"/>
</dbReference>
<dbReference type="Gene3D" id="2.170.130.10">
    <property type="entry name" value="TonB-dependent receptor, plug domain"/>
    <property type="match status" value="1"/>
</dbReference>
<accession>A0ABR6Y0P8</accession>
<evidence type="ECO:0000256" key="8">
    <source>
        <dbReference type="ARBA" id="ARBA00023065"/>
    </source>
</evidence>
<dbReference type="PROSITE" id="PS01156">
    <property type="entry name" value="TONB_DEPENDENT_REC_2"/>
    <property type="match status" value="1"/>
</dbReference>
<gene>
    <name evidence="17" type="ORF">H6H04_07965</name>
</gene>
<sequence length="952" mass="104801">MKTICKLALTLFCSFLSLNASSQNSEITGKIYDINKIPLPGVSVYIEGTSKGAASDYEGLFVIKDIDDGDYTLVVSYLGFSTQNIKVSVPLSAPLNITLLEDASQLDQVVITGVFDARSKMESSIAISTIGTKELARVAPTSSADLLKNIPGVFVNQARGEIWNSVYSRGLSANSIDNINGYRYVSLQEDGLPVTNVELFPDLFLRADAMTKRVEAVRGGTASILGANAPGGIFNYVSKTGGDTFSGEVRAKYGLEGNGQNPYQRVDLNFGGPLAKGWTYNVGGFLRQSDGARDRGYAINKGGQIRANFLKKYNTGSLQINLKYLNDKNDRMAFIPSRNWDDPDIADGFSKYDSYALYEFDIDIPFNEEGTRNFDPTNLLHNIDKAIGFNWKQDLGNGFSLKNDFKYSRKDDERNGTAVVTPISVLSTAFYGIPGGLIGGPNPARTGTYIFTDPTTGTDFGSVDFGWGPGPQISLTPGFNQNFPGANVQDHSLLFMPMFYQDIDRNEIANQLVFSKKTEKSSFNLGSFYSRSKLDVTNWSKGMGLSGGLIQDRPVPAQIRLEANNGNTYQVTSPEGFMNVGWSGSDNGETTQGIFALFFGHNWKITEKLTLDYGMRYESVTSEGFNTIGVPNPQQGDASYGGRDGDPLTLWDNGGGTEGAPVNYDYDLNSFSYTAGLNYKFSDKQAIYARFARGNKAPSTFFYLDLNDDNLVANTPALLEEITQFEIGFKLNTDKLKMVATPFYSNLNNVPNIQTFSNPDGTRYSPDFQFNEFTTFGFELETTYRITDKWLVRLNGVVQDVTADKYTTWAEGDDGPDDDVILNYSGNEGDNAANLIFNINPIYNGEKFYGSLNYSYMGARQANVPNAFLLPAFGNIDLAFGYDFSKKFGLQLNINNVLDKYGILGWQGPGGFPQALNRDNVLPEDVTNNPNAIFSTQGSMPRAYFLTATYRF</sequence>
<evidence type="ECO:0000256" key="14">
    <source>
        <dbReference type="SAM" id="SignalP"/>
    </source>
</evidence>
<dbReference type="InterPro" id="IPR000531">
    <property type="entry name" value="Beta-barrel_TonB"/>
</dbReference>